<dbReference type="AlphaFoldDB" id="A0A9P6AUK3"/>
<dbReference type="Proteomes" id="UP000886523">
    <property type="component" value="Unassembled WGS sequence"/>
</dbReference>
<dbReference type="OrthoDB" id="428159at2759"/>
<dbReference type="EMBL" id="MU128990">
    <property type="protein sequence ID" value="KAF9512201.1"/>
    <property type="molecule type" value="Genomic_DNA"/>
</dbReference>
<evidence type="ECO:0000313" key="2">
    <source>
        <dbReference type="Proteomes" id="UP000886523"/>
    </source>
</evidence>
<evidence type="ECO:0000313" key="1">
    <source>
        <dbReference type="EMBL" id="KAF9512201.1"/>
    </source>
</evidence>
<reference evidence="1" key="1">
    <citation type="journal article" date="2020" name="Nat. Commun.">
        <title>Large-scale genome sequencing of mycorrhizal fungi provides insights into the early evolution of symbiotic traits.</title>
        <authorList>
            <person name="Miyauchi S."/>
            <person name="Kiss E."/>
            <person name="Kuo A."/>
            <person name="Drula E."/>
            <person name="Kohler A."/>
            <person name="Sanchez-Garcia M."/>
            <person name="Morin E."/>
            <person name="Andreopoulos B."/>
            <person name="Barry K.W."/>
            <person name="Bonito G."/>
            <person name="Buee M."/>
            <person name="Carver A."/>
            <person name="Chen C."/>
            <person name="Cichocki N."/>
            <person name="Clum A."/>
            <person name="Culley D."/>
            <person name="Crous P.W."/>
            <person name="Fauchery L."/>
            <person name="Girlanda M."/>
            <person name="Hayes R.D."/>
            <person name="Keri Z."/>
            <person name="LaButti K."/>
            <person name="Lipzen A."/>
            <person name="Lombard V."/>
            <person name="Magnuson J."/>
            <person name="Maillard F."/>
            <person name="Murat C."/>
            <person name="Nolan M."/>
            <person name="Ohm R.A."/>
            <person name="Pangilinan J."/>
            <person name="Pereira M.F."/>
            <person name="Perotto S."/>
            <person name="Peter M."/>
            <person name="Pfister S."/>
            <person name="Riley R."/>
            <person name="Sitrit Y."/>
            <person name="Stielow J.B."/>
            <person name="Szollosi G."/>
            <person name="Zifcakova L."/>
            <person name="Stursova M."/>
            <person name="Spatafora J.W."/>
            <person name="Tedersoo L."/>
            <person name="Vaario L.M."/>
            <person name="Yamada A."/>
            <person name="Yan M."/>
            <person name="Wang P."/>
            <person name="Xu J."/>
            <person name="Bruns T."/>
            <person name="Baldrian P."/>
            <person name="Vilgalys R."/>
            <person name="Dunand C."/>
            <person name="Henrissat B."/>
            <person name="Grigoriev I.V."/>
            <person name="Hibbett D."/>
            <person name="Nagy L.G."/>
            <person name="Martin F.M."/>
        </authorList>
    </citation>
    <scope>NUCLEOTIDE SEQUENCE</scope>
    <source>
        <strain evidence="1">UP504</strain>
    </source>
</reference>
<keyword evidence="2" id="KW-1185">Reference proteome</keyword>
<organism evidence="1 2">
    <name type="scientific">Hydnum rufescens UP504</name>
    <dbReference type="NCBI Taxonomy" id="1448309"/>
    <lineage>
        <taxon>Eukaryota</taxon>
        <taxon>Fungi</taxon>
        <taxon>Dikarya</taxon>
        <taxon>Basidiomycota</taxon>
        <taxon>Agaricomycotina</taxon>
        <taxon>Agaricomycetes</taxon>
        <taxon>Cantharellales</taxon>
        <taxon>Hydnaceae</taxon>
        <taxon>Hydnum</taxon>
    </lineage>
</organism>
<proteinExistence type="predicted"/>
<protein>
    <submittedName>
        <fullName evidence="1">Uncharacterized protein</fullName>
    </submittedName>
</protein>
<gene>
    <name evidence="1" type="ORF">BS47DRAFT_1101696</name>
</gene>
<accession>A0A9P6AUK3</accession>
<comment type="caution">
    <text evidence="1">The sequence shown here is derived from an EMBL/GenBank/DDBJ whole genome shotgun (WGS) entry which is preliminary data.</text>
</comment>
<sequence length="185" mass="20437">MDPTLSSLIVRAKVGTQTLAVSNYVKSLSLLQIQAPSAELVSGSDLNGNGGIRISRRRGRIDPLTVNLDLAGFGVLLIHQQMVELVCISLTAVSLEYAHSNAAQTINVSLSTLRILSRLGFLMLCALQFSTKPLYRIETGLAEVFWRHQPPRRHLRMTVRGVDVLVEKFPDTWVYAPAPLQDCKL</sequence>
<name>A0A9P6AUK3_9AGAM</name>